<organism evidence="2 3">
    <name type="scientific">Longivirga aurantiaca</name>
    <dbReference type="NCBI Taxonomy" id="1837743"/>
    <lineage>
        <taxon>Bacteria</taxon>
        <taxon>Bacillati</taxon>
        <taxon>Actinomycetota</taxon>
        <taxon>Actinomycetes</taxon>
        <taxon>Sporichthyales</taxon>
        <taxon>Sporichthyaceae</taxon>
        <taxon>Longivirga</taxon>
    </lineage>
</organism>
<keyword evidence="1" id="KW-1133">Transmembrane helix</keyword>
<proteinExistence type="predicted"/>
<name>A0ABW1T3E9_9ACTN</name>
<keyword evidence="1" id="KW-0472">Membrane</keyword>
<accession>A0ABW1T3E9</accession>
<evidence type="ECO:0000256" key="1">
    <source>
        <dbReference type="SAM" id="Phobius"/>
    </source>
</evidence>
<feature type="transmembrane region" description="Helical" evidence="1">
    <location>
        <begin position="113"/>
        <end position="130"/>
    </location>
</feature>
<dbReference type="Proteomes" id="UP001596138">
    <property type="component" value="Unassembled WGS sequence"/>
</dbReference>
<feature type="transmembrane region" description="Helical" evidence="1">
    <location>
        <begin position="12"/>
        <end position="31"/>
    </location>
</feature>
<evidence type="ECO:0008006" key="4">
    <source>
        <dbReference type="Google" id="ProtNLM"/>
    </source>
</evidence>
<dbReference type="RefSeq" id="WP_386767677.1">
    <property type="nucleotide sequence ID" value="NZ_JBHSTI010000008.1"/>
</dbReference>
<evidence type="ECO:0000313" key="3">
    <source>
        <dbReference type="Proteomes" id="UP001596138"/>
    </source>
</evidence>
<gene>
    <name evidence="2" type="ORF">ACFQGU_13995</name>
</gene>
<protein>
    <recommendedName>
        <fullName evidence="4">DUF2178 domain-containing protein</fullName>
    </recommendedName>
</protein>
<sequence>MGFEERNTWSFLVISVVSYATYVVLVLRSAAGGPLVDAPYQRYLLGTIGFAILAAIISSIAIRIAMAVRTGKEDQGADQRDREISAFGSRMGQSFMVIGGLAAMLMALAEWDWFWIANVIYLCFALSGLTESIARIAAYRGGLPQW</sequence>
<dbReference type="EMBL" id="JBHSTI010000008">
    <property type="protein sequence ID" value="MFC6238994.1"/>
    <property type="molecule type" value="Genomic_DNA"/>
</dbReference>
<feature type="transmembrane region" description="Helical" evidence="1">
    <location>
        <begin position="87"/>
        <end position="107"/>
    </location>
</feature>
<feature type="transmembrane region" description="Helical" evidence="1">
    <location>
        <begin position="43"/>
        <end position="66"/>
    </location>
</feature>
<comment type="caution">
    <text evidence="2">The sequence shown here is derived from an EMBL/GenBank/DDBJ whole genome shotgun (WGS) entry which is preliminary data.</text>
</comment>
<keyword evidence="3" id="KW-1185">Reference proteome</keyword>
<keyword evidence="1" id="KW-0812">Transmembrane</keyword>
<reference evidence="3" key="1">
    <citation type="journal article" date="2019" name="Int. J. Syst. Evol. Microbiol.">
        <title>The Global Catalogue of Microorganisms (GCM) 10K type strain sequencing project: providing services to taxonomists for standard genome sequencing and annotation.</title>
        <authorList>
            <consortium name="The Broad Institute Genomics Platform"/>
            <consortium name="The Broad Institute Genome Sequencing Center for Infectious Disease"/>
            <person name="Wu L."/>
            <person name="Ma J."/>
        </authorList>
    </citation>
    <scope>NUCLEOTIDE SEQUENCE [LARGE SCALE GENOMIC DNA]</scope>
    <source>
        <strain evidence="3">CGMCC 4.7317</strain>
    </source>
</reference>
<evidence type="ECO:0000313" key="2">
    <source>
        <dbReference type="EMBL" id="MFC6238994.1"/>
    </source>
</evidence>